<dbReference type="SUPFAM" id="SSF54768">
    <property type="entry name" value="dsRNA-binding domain-like"/>
    <property type="match status" value="2"/>
</dbReference>
<dbReference type="PROSITE" id="PS50141">
    <property type="entry name" value="A_DEAMIN_EDITASE"/>
    <property type="match status" value="1"/>
</dbReference>
<reference key="1">
    <citation type="journal article" date="2007" name="Nature">
        <title>The medaka draft genome and insights into vertebrate genome evolution.</title>
        <authorList>
            <person name="Kasahara M."/>
            <person name="Naruse K."/>
            <person name="Sasaki S."/>
            <person name="Nakatani Y."/>
            <person name="Qu W."/>
            <person name="Ahsan B."/>
            <person name="Yamada T."/>
            <person name="Nagayasu Y."/>
            <person name="Doi K."/>
            <person name="Kasai Y."/>
            <person name="Jindo T."/>
            <person name="Kobayashi D."/>
            <person name="Shimada A."/>
            <person name="Toyoda A."/>
            <person name="Kuroki Y."/>
            <person name="Fujiyama A."/>
            <person name="Sasaki T."/>
            <person name="Shimizu A."/>
            <person name="Asakawa S."/>
            <person name="Shimizu N."/>
            <person name="Hashimoto S."/>
            <person name="Yang J."/>
            <person name="Lee Y."/>
            <person name="Matsushima K."/>
            <person name="Sugano S."/>
            <person name="Sakaizumi M."/>
            <person name="Narita T."/>
            <person name="Ohishi K."/>
            <person name="Haga S."/>
            <person name="Ohta F."/>
            <person name="Nomoto H."/>
            <person name="Nogata K."/>
            <person name="Morishita T."/>
            <person name="Endo T."/>
            <person name="Shin-I T."/>
            <person name="Takeda H."/>
            <person name="Morishita S."/>
            <person name="Kohara Y."/>
        </authorList>
    </citation>
    <scope>NUCLEOTIDE SEQUENCE [LARGE SCALE GENOMIC DNA]</scope>
    <source>
        <strain>Hd-rR</strain>
    </source>
</reference>
<dbReference type="SMART" id="SM00358">
    <property type="entry name" value="DSRM"/>
    <property type="match status" value="2"/>
</dbReference>
<evidence type="ECO:0000313" key="5">
    <source>
        <dbReference type="Ensembl" id="ENSORLP00015031823.1"/>
    </source>
</evidence>
<dbReference type="PROSITE" id="PS50137">
    <property type="entry name" value="DS_RBD"/>
    <property type="match status" value="2"/>
</dbReference>
<dbReference type="Gene3D" id="3.30.160.20">
    <property type="match status" value="2"/>
</dbReference>
<dbReference type="SMART" id="SM00552">
    <property type="entry name" value="ADEAMc"/>
    <property type="match status" value="1"/>
</dbReference>
<feature type="region of interest" description="Disordered" evidence="2">
    <location>
        <begin position="157"/>
        <end position="202"/>
    </location>
</feature>
<feature type="domain" description="DRBM" evidence="3">
    <location>
        <begin position="199"/>
        <end position="264"/>
    </location>
</feature>
<dbReference type="AlphaFoldDB" id="A0A3P9JI39"/>
<reference evidence="5 6" key="2">
    <citation type="submission" date="2017-04" db="EMBL/GenBank/DDBJ databases">
        <title>CpG methylation of centromeres and impact of large insertions on vertebrate speciation.</title>
        <authorList>
            <person name="Ichikawa K."/>
            <person name="Yoshimura J."/>
            <person name="Morishita S."/>
        </authorList>
    </citation>
    <scope>NUCLEOTIDE SEQUENCE</scope>
    <source>
        <strain evidence="5 6">HSOK</strain>
    </source>
</reference>
<evidence type="ECO:0000256" key="1">
    <source>
        <dbReference type="PROSITE-ProRule" id="PRU00266"/>
    </source>
</evidence>
<accession>A0A3P9JI39</accession>
<dbReference type="GO" id="GO:0004000">
    <property type="term" value="F:adenosine deaminase activity"/>
    <property type="evidence" value="ECO:0007669"/>
    <property type="project" value="InterPro"/>
</dbReference>
<dbReference type="PANTHER" id="PTHR10910:SF58">
    <property type="entry name" value="DOUBLE-STRANDED RNA-SPECIFIC EDITASE 1"/>
    <property type="match status" value="1"/>
</dbReference>
<evidence type="ECO:0000259" key="3">
    <source>
        <dbReference type="PROSITE" id="PS50137"/>
    </source>
</evidence>
<name>A0A3P9JI39_ORYLA</name>
<evidence type="ECO:0000259" key="4">
    <source>
        <dbReference type="PROSITE" id="PS50141"/>
    </source>
</evidence>
<dbReference type="PANTHER" id="PTHR10910">
    <property type="entry name" value="EUKARYOTE SPECIFIC DSRNA BINDING PROTEIN"/>
    <property type="match status" value="1"/>
</dbReference>
<dbReference type="Proteomes" id="UP000265200">
    <property type="component" value="Chromosome 2"/>
</dbReference>
<dbReference type="GO" id="GO:0006396">
    <property type="term" value="P:RNA processing"/>
    <property type="evidence" value="ECO:0007669"/>
    <property type="project" value="InterPro"/>
</dbReference>
<dbReference type="InterPro" id="IPR002466">
    <property type="entry name" value="A_deamin"/>
</dbReference>
<feature type="domain" description="DRBM" evidence="3">
    <location>
        <begin position="79"/>
        <end position="145"/>
    </location>
</feature>
<reference evidence="5" key="4">
    <citation type="submission" date="2025-09" db="UniProtKB">
        <authorList>
            <consortium name="Ensembl"/>
        </authorList>
    </citation>
    <scope>IDENTIFICATION</scope>
    <source>
        <strain evidence="5">HSOK</strain>
    </source>
</reference>
<dbReference type="FunFam" id="3.30.160.20:FF:000044">
    <property type="entry name" value="Uncharacterized protein, isoform I"/>
    <property type="match status" value="1"/>
</dbReference>
<dbReference type="Ensembl" id="ENSORLT00015023261.1">
    <property type="protein sequence ID" value="ENSORLP00015031823.1"/>
    <property type="gene ID" value="ENSORLG00015016287.1"/>
</dbReference>
<dbReference type="Pfam" id="PF00035">
    <property type="entry name" value="dsrm"/>
    <property type="match status" value="2"/>
</dbReference>
<dbReference type="GO" id="GO:0003723">
    <property type="term" value="F:RNA binding"/>
    <property type="evidence" value="ECO:0007669"/>
    <property type="project" value="UniProtKB-UniRule"/>
</dbReference>
<feature type="domain" description="A to I editase" evidence="4">
    <location>
        <begin position="336"/>
        <end position="664"/>
    </location>
</feature>
<dbReference type="CDD" id="cd19865">
    <property type="entry name" value="DSRM_STRBP_RED-like_rpt1"/>
    <property type="match status" value="1"/>
</dbReference>
<reference evidence="5" key="3">
    <citation type="submission" date="2025-08" db="UniProtKB">
        <authorList>
            <consortium name="Ensembl"/>
        </authorList>
    </citation>
    <scope>IDENTIFICATION</scope>
    <source>
        <strain evidence="5">HSOK</strain>
    </source>
</reference>
<organism evidence="5 6">
    <name type="scientific">Oryzias latipes</name>
    <name type="common">Japanese rice fish</name>
    <name type="synonym">Japanese killifish</name>
    <dbReference type="NCBI Taxonomy" id="8090"/>
    <lineage>
        <taxon>Eukaryota</taxon>
        <taxon>Metazoa</taxon>
        <taxon>Chordata</taxon>
        <taxon>Craniata</taxon>
        <taxon>Vertebrata</taxon>
        <taxon>Euteleostomi</taxon>
        <taxon>Actinopterygii</taxon>
        <taxon>Neopterygii</taxon>
        <taxon>Teleostei</taxon>
        <taxon>Neoteleostei</taxon>
        <taxon>Acanthomorphata</taxon>
        <taxon>Ovalentaria</taxon>
        <taxon>Atherinomorphae</taxon>
        <taxon>Beloniformes</taxon>
        <taxon>Adrianichthyidae</taxon>
        <taxon>Oryziinae</taxon>
        <taxon>Oryzias</taxon>
    </lineage>
</organism>
<evidence type="ECO:0000256" key="2">
    <source>
        <dbReference type="SAM" id="MobiDB-lite"/>
    </source>
</evidence>
<dbReference type="InterPro" id="IPR014720">
    <property type="entry name" value="dsRBD_dom"/>
</dbReference>
<sequence>MDRCLEEVSNMCCEVLQEHDCLFSAGSYITYIKEEPLTKQEAAAPAALLPTGMKRPLEEGNRGHAHYYKPRRKRQRLALPKNALEQLNELRPGLQYTLLSQSGPVHAPLFVMQVEVDGRFFQGAGLTKKKAKLSAAEQALQSLLQVCSTAQAPRRLSVPTDFTSDPSDIPSILSKASELSGPNDDLSDPGLQTPPISSSPKNSVMLLNEMRPGLMYLVSKIREGHTQKFVVSLTVGAQTFQGSGRNKRLAKARAAQAALRALFNLQPEQEPSRQPVPREGPQLHLPQVLADSVSRLILQKFSQLSYNCKCPHAKRKALAGVVMTTDEGVEQARVICISTGTQCIDGEHLSEDGLTVNDCHAEVVARRCLVRFLYSQLELFLSEDEEHHQQSIFRRGECGRGFRLKDKVQFHLYVSASPCGDACIFSPHDTGVEGPGDEPLSRRNRGVLRTKVQTGEGTVPVPWKEPLQTWDALRRGDRLLTMSCSDKMARWNVLGFQGSLMSYFTEPLYFSSIIVGSLYHAAHMSRAMYGRIGPLEGLPPAFCLNRPLLSGISNPEARQPARAPPFSENWTAGDDDVEVIDSTTGKDELGGPSRLCKRAFYCRWMQLHSRLSSFLRVSAPPPSSYHQAKRAAEEYRSAQHTLYRALADAGLGIWVKKPAEQDRFSLSSS</sequence>
<protein>
    <submittedName>
        <fullName evidence="5">Adenosine deaminase RNA specific B1a</fullName>
    </submittedName>
</protein>
<keyword evidence="1" id="KW-0694">RNA-binding</keyword>
<proteinExistence type="predicted"/>
<dbReference type="Pfam" id="PF02137">
    <property type="entry name" value="A_deamin"/>
    <property type="match status" value="1"/>
</dbReference>
<evidence type="ECO:0000313" key="6">
    <source>
        <dbReference type="Proteomes" id="UP000265200"/>
    </source>
</evidence>